<dbReference type="PANTHER" id="PTHR46696">
    <property type="entry name" value="P450, PUTATIVE (EUROFUNG)-RELATED"/>
    <property type="match status" value="1"/>
</dbReference>
<keyword evidence="2" id="KW-0408">Iron</keyword>
<organism evidence="3 4">
    <name type="scientific">Amycolatopsis speibonae</name>
    <dbReference type="NCBI Taxonomy" id="1450224"/>
    <lineage>
        <taxon>Bacteria</taxon>
        <taxon>Bacillati</taxon>
        <taxon>Actinomycetota</taxon>
        <taxon>Actinomycetes</taxon>
        <taxon>Pseudonocardiales</taxon>
        <taxon>Pseudonocardiaceae</taxon>
        <taxon>Amycolatopsis</taxon>
    </lineage>
</organism>
<protein>
    <submittedName>
        <fullName evidence="3">Cytochrome P450</fullName>
    </submittedName>
</protein>
<evidence type="ECO:0000256" key="2">
    <source>
        <dbReference type="RuleBase" id="RU000461"/>
    </source>
</evidence>
<evidence type="ECO:0000313" key="4">
    <source>
        <dbReference type="Proteomes" id="UP001595645"/>
    </source>
</evidence>
<sequence>MDYPFAATEPMRCPAELVRRQDEEPVSRVHLATGEDAWLVTRYDDIRALLADTRFRVWLPGVPASGAGDLLFIMNGPGHARLRRIAGKALTPRRVEFLRPRVEALAEDLVAKLLAQGPPAEVLDGYAIPFALAVLNELLGVPPSARDALRAWTDGMLAVFTAPSYEEMTEAARKLGDYLAELVETKRHEPGEDLLTGLLQARDDDGDTLSPEEVTQLAFAILLGGYVPAANALAQIVLRLAAQPELPRDPAAMPALIEELLRQDQGSAADQGRAAIEDVVIGGVPIRAGEFVLAPLRAANHDSRRFPDPALVDPARAPGQLTFGHGPHHCLGAALARLQLRTGVTALLAAAPRLRLAVPFEEIAWRRMFVTLQGPVAVPIDW</sequence>
<accession>A0ABV7PE76</accession>
<keyword evidence="2" id="KW-0560">Oxidoreductase</keyword>
<dbReference type="EMBL" id="JBHRWK010000114">
    <property type="protein sequence ID" value="MFC3456067.1"/>
    <property type="molecule type" value="Genomic_DNA"/>
</dbReference>
<dbReference type="PANTHER" id="PTHR46696:SF1">
    <property type="entry name" value="CYTOCHROME P450 YJIB-RELATED"/>
    <property type="match status" value="1"/>
</dbReference>
<keyword evidence="2" id="KW-0503">Monooxygenase</keyword>
<evidence type="ECO:0000256" key="1">
    <source>
        <dbReference type="ARBA" id="ARBA00010617"/>
    </source>
</evidence>
<name>A0ABV7PE76_9PSEU</name>
<dbReference type="InterPro" id="IPR017972">
    <property type="entry name" value="Cyt_P450_CS"/>
</dbReference>
<evidence type="ECO:0000313" key="3">
    <source>
        <dbReference type="EMBL" id="MFC3456067.1"/>
    </source>
</evidence>
<reference evidence="4" key="1">
    <citation type="journal article" date="2019" name="Int. J. Syst. Evol. Microbiol.">
        <title>The Global Catalogue of Microorganisms (GCM) 10K type strain sequencing project: providing services to taxonomists for standard genome sequencing and annotation.</title>
        <authorList>
            <consortium name="The Broad Institute Genomics Platform"/>
            <consortium name="The Broad Institute Genome Sequencing Center for Infectious Disease"/>
            <person name="Wu L."/>
            <person name="Ma J."/>
        </authorList>
    </citation>
    <scope>NUCLEOTIDE SEQUENCE [LARGE SCALE GENOMIC DNA]</scope>
    <source>
        <strain evidence="4">CGMCC 4.7676</strain>
    </source>
</reference>
<dbReference type="Pfam" id="PF00067">
    <property type="entry name" value="p450"/>
    <property type="match status" value="2"/>
</dbReference>
<dbReference type="InterPro" id="IPR036396">
    <property type="entry name" value="Cyt_P450_sf"/>
</dbReference>
<keyword evidence="4" id="KW-1185">Reference proteome</keyword>
<dbReference type="Proteomes" id="UP001595645">
    <property type="component" value="Unassembled WGS sequence"/>
</dbReference>
<dbReference type="Gene3D" id="1.10.630.10">
    <property type="entry name" value="Cytochrome P450"/>
    <property type="match status" value="1"/>
</dbReference>
<dbReference type="RefSeq" id="WP_378247088.1">
    <property type="nucleotide sequence ID" value="NZ_JBHRWK010000114.1"/>
</dbReference>
<comment type="caution">
    <text evidence="3">The sequence shown here is derived from an EMBL/GenBank/DDBJ whole genome shotgun (WGS) entry which is preliminary data.</text>
</comment>
<dbReference type="SUPFAM" id="SSF48264">
    <property type="entry name" value="Cytochrome P450"/>
    <property type="match status" value="1"/>
</dbReference>
<dbReference type="PROSITE" id="PS00086">
    <property type="entry name" value="CYTOCHROME_P450"/>
    <property type="match status" value="1"/>
</dbReference>
<dbReference type="InterPro" id="IPR001128">
    <property type="entry name" value="Cyt_P450"/>
</dbReference>
<keyword evidence="2" id="KW-0349">Heme</keyword>
<comment type="similarity">
    <text evidence="1 2">Belongs to the cytochrome P450 family.</text>
</comment>
<gene>
    <name evidence="3" type="ORF">ACFOSH_42120</name>
</gene>
<dbReference type="PRINTS" id="PR00359">
    <property type="entry name" value="BP450"/>
</dbReference>
<keyword evidence="2" id="KW-0479">Metal-binding</keyword>
<dbReference type="InterPro" id="IPR002397">
    <property type="entry name" value="Cyt_P450_B"/>
</dbReference>
<proteinExistence type="inferred from homology"/>